<keyword evidence="2" id="KW-1133">Transmembrane helix</keyword>
<evidence type="ECO:0000313" key="4">
    <source>
        <dbReference type="Proteomes" id="UP000319980"/>
    </source>
</evidence>
<dbReference type="Proteomes" id="UP000319980">
    <property type="component" value="Unassembled WGS sequence"/>
</dbReference>
<feature type="region of interest" description="Disordered" evidence="1">
    <location>
        <begin position="1"/>
        <end position="83"/>
    </location>
</feature>
<feature type="compositionally biased region" description="Low complexity" evidence="1">
    <location>
        <begin position="398"/>
        <end position="412"/>
    </location>
</feature>
<feature type="region of interest" description="Disordered" evidence="1">
    <location>
        <begin position="323"/>
        <end position="441"/>
    </location>
</feature>
<comment type="caution">
    <text evidence="3">The sequence shown here is derived from an EMBL/GenBank/DDBJ whole genome shotgun (WGS) entry which is preliminary data.</text>
</comment>
<sequence length="514" mass="52831">MTSIPSSPIDALRSLLPMPGRDGGPGNLPGPGDAPGEGMELEDGRPPRPPGPHWQTGDARDARPDAPPMRGEGAPPLSQADAARLADTLSTVMRHDPSHPLFRELQQLPPEALRQLVQFVTQHAAVGRELAGQVSEPLAQAMARAAPEARDARQPPPSDARGFAEATRAQAQALAQAPGQQMAADRAPMAGGRDTASLSPGRSGEEIRATAMAGAFEARTLSESRPVATLPLAALLARADGTLSIVPSSGAQDAAPASGHPAGHASVLQELAAQQALQARAPGDATPPGRADGASAAVEPGSPGGLLGLSGAAGVTLAAVGNPAGTTHANAPQTALRARKPEETRQQERPDRAAGAAEEEADGEHPRDGRRGSDESGGGQGRGRATDADDGRAPTPPRDAAAAAAGHTAAAGLMLPRHDDDEDADDGRPAGHVGDGDADGTEDIEARHSRRQQWLYWSLIVVTYGCLASALATVAPDLFKLPIDPAHATTWRNALTITGLATGLWAWLLARRMR</sequence>
<feature type="region of interest" description="Disordered" evidence="1">
    <location>
        <begin position="142"/>
        <end position="205"/>
    </location>
</feature>
<organism evidence="3 4">
    <name type="scientific">Luteimonas marina</name>
    <dbReference type="NCBI Taxonomy" id="488485"/>
    <lineage>
        <taxon>Bacteria</taxon>
        <taxon>Pseudomonadati</taxon>
        <taxon>Pseudomonadota</taxon>
        <taxon>Gammaproteobacteria</taxon>
        <taxon>Lysobacterales</taxon>
        <taxon>Lysobacteraceae</taxon>
        <taxon>Luteimonas</taxon>
    </lineage>
</organism>
<feature type="compositionally biased region" description="Gly residues" evidence="1">
    <location>
        <begin position="21"/>
        <end position="35"/>
    </location>
</feature>
<dbReference type="EMBL" id="VOHK01000007">
    <property type="protein sequence ID" value="TWT18170.1"/>
    <property type="molecule type" value="Genomic_DNA"/>
</dbReference>
<feature type="transmembrane region" description="Helical" evidence="2">
    <location>
        <begin position="494"/>
        <end position="510"/>
    </location>
</feature>
<proteinExistence type="predicted"/>
<reference evidence="3 4" key="1">
    <citation type="journal article" date="2008" name="Int. J. Syst. Evol. Microbiol.">
        <title>Luteimonas marina sp. nov., isolated from seawater.</title>
        <authorList>
            <person name="Baik K.S."/>
            <person name="Park S.C."/>
            <person name="Kim M.S."/>
            <person name="Kim E.M."/>
            <person name="Park C."/>
            <person name="Chun J."/>
            <person name="Seong C.N."/>
        </authorList>
    </citation>
    <scope>NUCLEOTIDE SEQUENCE [LARGE SCALE GENOMIC DNA]</scope>
    <source>
        <strain evidence="3 4">FR1330</strain>
    </source>
</reference>
<evidence type="ECO:0000256" key="1">
    <source>
        <dbReference type="SAM" id="MobiDB-lite"/>
    </source>
</evidence>
<protein>
    <submittedName>
        <fullName evidence="3">Uncharacterized protein</fullName>
    </submittedName>
</protein>
<evidence type="ECO:0000256" key="2">
    <source>
        <dbReference type="SAM" id="Phobius"/>
    </source>
</evidence>
<feature type="compositionally biased region" description="Basic and acidic residues" evidence="1">
    <location>
        <begin position="339"/>
        <end position="352"/>
    </location>
</feature>
<dbReference type="AlphaFoldDB" id="A0A5C5TYF8"/>
<accession>A0A5C5TYF8</accession>
<keyword evidence="2" id="KW-0472">Membrane</keyword>
<feature type="region of interest" description="Disordered" evidence="1">
    <location>
        <begin position="275"/>
        <end position="302"/>
    </location>
</feature>
<gene>
    <name evidence="3" type="ORF">FQY83_15645</name>
</gene>
<keyword evidence="4" id="KW-1185">Reference proteome</keyword>
<name>A0A5C5TYF8_9GAMM</name>
<dbReference type="OrthoDB" id="5976222at2"/>
<dbReference type="RefSeq" id="WP_146388910.1">
    <property type="nucleotide sequence ID" value="NZ_VOHK01000007.1"/>
</dbReference>
<feature type="compositionally biased region" description="Polar residues" evidence="1">
    <location>
        <begin position="324"/>
        <end position="333"/>
    </location>
</feature>
<feature type="transmembrane region" description="Helical" evidence="2">
    <location>
        <begin position="454"/>
        <end position="474"/>
    </location>
</feature>
<feature type="compositionally biased region" description="Basic and acidic residues" evidence="1">
    <location>
        <begin position="363"/>
        <end position="374"/>
    </location>
</feature>
<keyword evidence="2" id="KW-0812">Transmembrane</keyword>
<evidence type="ECO:0000313" key="3">
    <source>
        <dbReference type="EMBL" id="TWT18170.1"/>
    </source>
</evidence>
<feature type="compositionally biased region" description="Low complexity" evidence="1">
    <location>
        <begin position="164"/>
        <end position="184"/>
    </location>
</feature>